<feature type="compositionally biased region" description="Basic and acidic residues" evidence="1">
    <location>
        <begin position="14"/>
        <end position="42"/>
    </location>
</feature>
<dbReference type="SUPFAM" id="SSF64376">
    <property type="entry name" value="YlxR-like"/>
    <property type="match status" value="1"/>
</dbReference>
<name>A0A3R5V155_9BACT</name>
<feature type="domain" description="Ribosomal protein eL8/eL30/eS12/Gadd45" evidence="2">
    <location>
        <begin position="137"/>
        <end position="213"/>
    </location>
</feature>
<evidence type="ECO:0000313" key="5">
    <source>
        <dbReference type="Proteomes" id="UP000287502"/>
    </source>
</evidence>
<evidence type="ECO:0000256" key="1">
    <source>
        <dbReference type="SAM" id="MobiDB-lite"/>
    </source>
</evidence>
<dbReference type="Pfam" id="PF01248">
    <property type="entry name" value="Ribosomal_L7Ae"/>
    <property type="match status" value="1"/>
</dbReference>
<feature type="domain" description="YlxR" evidence="3">
    <location>
        <begin position="43"/>
        <end position="115"/>
    </location>
</feature>
<organism evidence="4 5">
    <name type="scientific">Geovibrio thiophilus</name>
    <dbReference type="NCBI Taxonomy" id="139438"/>
    <lineage>
        <taxon>Bacteria</taxon>
        <taxon>Pseudomonadati</taxon>
        <taxon>Deferribacterota</taxon>
        <taxon>Deferribacteres</taxon>
        <taxon>Deferribacterales</taxon>
        <taxon>Geovibrionaceae</taxon>
        <taxon>Geovibrio</taxon>
    </lineage>
</organism>
<dbReference type="InterPro" id="IPR035931">
    <property type="entry name" value="YlxR-like_sf"/>
</dbReference>
<dbReference type="InterPro" id="IPR037465">
    <property type="entry name" value="YlxR"/>
</dbReference>
<dbReference type="InterPro" id="IPR004038">
    <property type="entry name" value="Ribosomal_eL8/eL30/eS12/Gad45"/>
</dbReference>
<dbReference type="CDD" id="cd00279">
    <property type="entry name" value="YlxR"/>
    <property type="match status" value="1"/>
</dbReference>
<feature type="region of interest" description="Disordered" evidence="1">
    <location>
        <begin position="1"/>
        <end position="42"/>
    </location>
</feature>
<gene>
    <name evidence="4" type="ORF">EP073_06580</name>
</gene>
<dbReference type="InterPro" id="IPR007393">
    <property type="entry name" value="YlxR_dom"/>
</dbReference>
<accession>A0A3R5V155</accession>
<dbReference type="InterPro" id="IPR029064">
    <property type="entry name" value="Ribosomal_eL30-like_sf"/>
</dbReference>
<protein>
    <submittedName>
        <fullName evidence="4">DUF448 domain-containing protein</fullName>
    </submittedName>
</protein>
<dbReference type="SUPFAM" id="SSF55315">
    <property type="entry name" value="L30e-like"/>
    <property type="match status" value="1"/>
</dbReference>
<dbReference type="OrthoDB" id="9813251at2"/>
<dbReference type="PANTHER" id="PTHR34215">
    <property type="entry name" value="BLL0784 PROTEIN"/>
    <property type="match status" value="1"/>
</dbReference>
<dbReference type="PANTHER" id="PTHR34215:SF1">
    <property type="entry name" value="YLXR DOMAIN-CONTAINING PROTEIN"/>
    <property type="match status" value="1"/>
</dbReference>
<dbReference type="RefSeq" id="WP_128466367.1">
    <property type="nucleotide sequence ID" value="NZ_CP035108.1"/>
</dbReference>
<evidence type="ECO:0000313" key="4">
    <source>
        <dbReference type="EMBL" id="QAR33081.1"/>
    </source>
</evidence>
<feature type="compositionally biased region" description="Basic residues" evidence="1">
    <location>
        <begin position="1"/>
        <end position="13"/>
    </location>
</feature>
<evidence type="ECO:0000259" key="2">
    <source>
        <dbReference type="Pfam" id="PF01248"/>
    </source>
</evidence>
<dbReference type="AlphaFoldDB" id="A0A3R5V155"/>
<proteinExistence type="predicted"/>
<dbReference type="Gene3D" id="3.30.1330.30">
    <property type="match status" value="1"/>
</dbReference>
<dbReference type="KEGG" id="gtl:EP073_06580"/>
<dbReference type="Gene3D" id="3.30.1230.10">
    <property type="entry name" value="YlxR-like"/>
    <property type="match status" value="1"/>
</dbReference>
<dbReference type="Pfam" id="PF04296">
    <property type="entry name" value="YlxR"/>
    <property type="match status" value="1"/>
</dbReference>
<reference evidence="4 5" key="1">
    <citation type="submission" date="2019-01" db="EMBL/GenBank/DDBJ databases">
        <title>Geovibrio thiophilus DSM 11263, complete genome.</title>
        <authorList>
            <person name="Spring S."/>
            <person name="Bunk B."/>
            <person name="Sproer C."/>
        </authorList>
    </citation>
    <scope>NUCLEOTIDE SEQUENCE [LARGE SCALE GENOMIC DNA]</scope>
    <source>
        <strain evidence="4 5">DSM 11263</strain>
    </source>
</reference>
<keyword evidence="5" id="KW-1185">Reference proteome</keyword>
<dbReference type="Proteomes" id="UP000287502">
    <property type="component" value="Chromosome"/>
</dbReference>
<evidence type="ECO:0000259" key="3">
    <source>
        <dbReference type="Pfam" id="PF04296"/>
    </source>
</evidence>
<sequence>MKNLKKNHPKKTEKKNPPKKTEKKNPPKKTEKKSVNKPEVPERSCVACGKTADRPDLLRFVTDGEGKAIYDRKGKLPGRGVYLCFDEECLRLAAKKNLFAKGFKENINRKEYAQLLEEIKTVTADYFFALLKSGRGAGLVFTGSSKCEKLLETSQAKLLLIPEDASEDTVKKAFALAEAQGVTVMKCPDKLTMAEELDVPLIAALAVTDEKLAEAVSVPLKRAGVIKSWLDGV</sequence>
<dbReference type="EMBL" id="CP035108">
    <property type="protein sequence ID" value="QAR33081.1"/>
    <property type="molecule type" value="Genomic_DNA"/>
</dbReference>